<evidence type="ECO:0000313" key="2">
    <source>
        <dbReference type="Proteomes" id="UP000266841"/>
    </source>
</evidence>
<evidence type="ECO:0000313" key="1">
    <source>
        <dbReference type="EMBL" id="EJK44282.1"/>
    </source>
</evidence>
<feature type="non-terminal residue" evidence="1">
    <location>
        <position position="1"/>
    </location>
</feature>
<name>K0RCQ9_THAOC</name>
<dbReference type="EMBL" id="AGNL01049919">
    <property type="protein sequence ID" value="EJK44282.1"/>
    <property type="molecule type" value="Genomic_DNA"/>
</dbReference>
<dbReference type="Proteomes" id="UP000266841">
    <property type="component" value="Unassembled WGS sequence"/>
</dbReference>
<reference evidence="1 2" key="1">
    <citation type="journal article" date="2012" name="Genome Biol.">
        <title>Genome and low-iron response of an oceanic diatom adapted to chronic iron limitation.</title>
        <authorList>
            <person name="Lommer M."/>
            <person name="Specht M."/>
            <person name="Roy A.S."/>
            <person name="Kraemer L."/>
            <person name="Andreson R."/>
            <person name="Gutowska M.A."/>
            <person name="Wolf J."/>
            <person name="Bergner S.V."/>
            <person name="Schilhabel M.B."/>
            <person name="Klostermeier U.C."/>
            <person name="Beiko R.G."/>
            <person name="Rosenstiel P."/>
            <person name="Hippler M."/>
            <person name="Laroche J."/>
        </authorList>
    </citation>
    <scope>NUCLEOTIDE SEQUENCE [LARGE SCALE GENOMIC DNA]</scope>
    <source>
        <strain evidence="1 2">CCMP1005</strain>
    </source>
</reference>
<gene>
    <name evidence="1" type="ORF">THAOC_37191</name>
</gene>
<organism evidence="1 2">
    <name type="scientific">Thalassiosira oceanica</name>
    <name type="common">Marine diatom</name>
    <dbReference type="NCBI Taxonomy" id="159749"/>
    <lineage>
        <taxon>Eukaryota</taxon>
        <taxon>Sar</taxon>
        <taxon>Stramenopiles</taxon>
        <taxon>Ochrophyta</taxon>
        <taxon>Bacillariophyta</taxon>
        <taxon>Coscinodiscophyceae</taxon>
        <taxon>Thalassiosirophycidae</taxon>
        <taxon>Thalassiosirales</taxon>
        <taxon>Thalassiosiraceae</taxon>
        <taxon>Thalassiosira</taxon>
    </lineage>
</organism>
<protein>
    <submittedName>
        <fullName evidence="1">Uncharacterized protein</fullName>
    </submittedName>
</protein>
<accession>K0RCQ9</accession>
<sequence>LVATSVRFVRRKHTTDRVLKPHGLYLHFYSLHSSIVSSIVSRGPDATSPAAAATTAFQGNRNTSDKRRETMYNKRQKMNIEDSNVVPHRSTNSTRQCLTSLSRREAVLSLWYGPSWWWSETLII</sequence>
<keyword evidence="2" id="KW-1185">Reference proteome</keyword>
<dbReference type="AlphaFoldDB" id="K0RCQ9"/>
<comment type="caution">
    <text evidence="1">The sequence shown here is derived from an EMBL/GenBank/DDBJ whole genome shotgun (WGS) entry which is preliminary data.</text>
</comment>
<proteinExistence type="predicted"/>